<reference evidence="1" key="3">
    <citation type="journal article" date="2017" name="Nature">
        <title>Genome sequence of the progenitor of the wheat D genome Aegilops tauschii.</title>
        <authorList>
            <person name="Luo M.C."/>
            <person name="Gu Y.Q."/>
            <person name="Puiu D."/>
            <person name="Wang H."/>
            <person name="Twardziok S.O."/>
            <person name="Deal K.R."/>
            <person name="Huo N."/>
            <person name="Zhu T."/>
            <person name="Wang L."/>
            <person name="Wang Y."/>
            <person name="McGuire P.E."/>
            <person name="Liu S."/>
            <person name="Long H."/>
            <person name="Ramasamy R.K."/>
            <person name="Rodriguez J.C."/>
            <person name="Van S.L."/>
            <person name="Yuan L."/>
            <person name="Wang Z."/>
            <person name="Xia Z."/>
            <person name="Xiao L."/>
            <person name="Anderson O.D."/>
            <person name="Ouyang S."/>
            <person name="Liang Y."/>
            <person name="Zimin A.V."/>
            <person name="Pertea G."/>
            <person name="Qi P."/>
            <person name="Bennetzen J.L."/>
            <person name="Dai X."/>
            <person name="Dawson M.W."/>
            <person name="Muller H.G."/>
            <person name="Kugler K."/>
            <person name="Rivarola-Duarte L."/>
            <person name="Spannagl M."/>
            <person name="Mayer K.F.X."/>
            <person name="Lu F.H."/>
            <person name="Bevan M.W."/>
            <person name="Leroy P."/>
            <person name="Li P."/>
            <person name="You F.M."/>
            <person name="Sun Q."/>
            <person name="Liu Z."/>
            <person name="Lyons E."/>
            <person name="Wicker T."/>
            <person name="Salzberg S.L."/>
            <person name="Devos K.M."/>
            <person name="Dvorak J."/>
        </authorList>
    </citation>
    <scope>NUCLEOTIDE SEQUENCE [LARGE SCALE GENOMIC DNA]</scope>
    <source>
        <strain evidence="1">cv. AL8/78</strain>
    </source>
</reference>
<organism evidence="1 2">
    <name type="scientific">Aegilops tauschii subsp. strangulata</name>
    <name type="common">Goatgrass</name>
    <dbReference type="NCBI Taxonomy" id="200361"/>
    <lineage>
        <taxon>Eukaryota</taxon>
        <taxon>Viridiplantae</taxon>
        <taxon>Streptophyta</taxon>
        <taxon>Embryophyta</taxon>
        <taxon>Tracheophyta</taxon>
        <taxon>Spermatophyta</taxon>
        <taxon>Magnoliopsida</taxon>
        <taxon>Liliopsida</taxon>
        <taxon>Poales</taxon>
        <taxon>Poaceae</taxon>
        <taxon>BOP clade</taxon>
        <taxon>Pooideae</taxon>
        <taxon>Triticodae</taxon>
        <taxon>Triticeae</taxon>
        <taxon>Triticinae</taxon>
        <taxon>Aegilops</taxon>
    </lineage>
</organism>
<evidence type="ECO:0000313" key="1">
    <source>
        <dbReference type="EnsemblPlants" id="AET7Gv20688300.79"/>
    </source>
</evidence>
<reference evidence="1" key="5">
    <citation type="journal article" date="2021" name="G3 (Bethesda)">
        <title>Aegilops tauschii genome assembly Aet v5.0 features greater sequence contiguity and improved annotation.</title>
        <authorList>
            <person name="Wang L."/>
            <person name="Zhu T."/>
            <person name="Rodriguez J.C."/>
            <person name="Deal K.R."/>
            <person name="Dubcovsky J."/>
            <person name="McGuire P.E."/>
            <person name="Lux T."/>
            <person name="Spannagl M."/>
            <person name="Mayer K.F.X."/>
            <person name="Baldrich P."/>
            <person name="Meyers B.C."/>
            <person name="Huo N."/>
            <person name="Gu Y.Q."/>
            <person name="Zhou H."/>
            <person name="Devos K.M."/>
            <person name="Bennetzen J.L."/>
            <person name="Unver T."/>
            <person name="Budak H."/>
            <person name="Gulick P.J."/>
            <person name="Galiba G."/>
            <person name="Kalapos B."/>
            <person name="Nelson D.R."/>
            <person name="Li P."/>
            <person name="You F.M."/>
            <person name="Luo M.C."/>
            <person name="Dvorak J."/>
        </authorList>
    </citation>
    <scope>NUCLEOTIDE SEQUENCE [LARGE SCALE GENOMIC DNA]</scope>
    <source>
        <strain evidence="1">cv. AL8/78</strain>
    </source>
</reference>
<protein>
    <submittedName>
        <fullName evidence="1">Uncharacterized protein</fullName>
    </submittedName>
</protein>
<sequence>MESTTKLKDITVGQQNCKVFARVIRLWDAINTNPRYGNALISIDGILLDEDV</sequence>
<dbReference type="InterPro" id="IPR012340">
    <property type="entry name" value="NA-bd_OB-fold"/>
</dbReference>
<dbReference type="Gramene" id="AET7Gv20688300.79">
    <property type="protein sequence ID" value="AET7Gv20688300.79"/>
    <property type="gene ID" value="AET7Gv20688300"/>
</dbReference>
<reference evidence="2" key="2">
    <citation type="journal article" date="2017" name="Nat. Plants">
        <title>The Aegilops tauschii genome reveals multiple impacts of transposons.</title>
        <authorList>
            <person name="Zhao G."/>
            <person name="Zou C."/>
            <person name="Li K."/>
            <person name="Wang K."/>
            <person name="Li T."/>
            <person name="Gao L."/>
            <person name="Zhang X."/>
            <person name="Wang H."/>
            <person name="Yang Z."/>
            <person name="Liu X."/>
            <person name="Jiang W."/>
            <person name="Mao L."/>
            <person name="Kong X."/>
            <person name="Jiao Y."/>
            <person name="Jia J."/>
        </authorList>
    </citation>
    <scope>NUCLEOTIDE SEQUENCE [LARGE SCALE GENOMIC DNA]</scope>
    <source>
        <strain evidence="2">cv. AL8/78</strain>
    </source>
</reference>
<reference evidence="1" key="4">
    <citation type="submission" date="2019-03" db="UniProtKB">
        <authorList>
            <consortium name="EnsemblPlants"/>
        </authorList>
    </citation>
    <scope>IDENTIFICATION</scope>
</reference>
<accession>A0A453RTJ2</accession>
<reference evidence="2" key="1">
    <citation type="journal article" date="2014" name="Science">
        <title>Ancient hybridizations among the ancestral genomes of bread wheat.</title>
        <authorList>
            <consortium name="International Wheat Genome Sequencing Consortium,"/>
            <person name="Marcussen T."/>
            <person name="Sandve S.R."/>
            <person name="Heier L."/>
            <person name="Spannagl M."/>
            <person name="Pfeifer M."/>
            <person name="Jakobsen K.S."/>
            <person name="Wulff B.B."/>
            <person name="Steuernagel B."/>
            <person name="Mayer K.F."/>
            <person name="Olsen O.A."/>
        </authorList>
    </citation>
    <scope>NUCLEOTIDE SEQUENCE [LARGE SCALE GENOMIC DNA]</scope>
    <source>
        <strain evidence="2">cv. AL8/78</strain>
    </source>
</reference>
<name>A0A453RTJ2_AEGTS</name>
<proteinExistence type="predicted"/>
<keyword evidence="2" id="KW-1185">Reference proteome</keyword>
<dbReference type="SUPFAM" id="SSF50249">
    <property type="entry name" value="Nucleic acid-binding proteins"/>
    <property type="match status" value="1"/>
</dbReference>
<dbReference type="EnsemblPlants" id="AET7Gv20688300.79">
    <property type="protein sequence ID" value="AET7Gv20688300.79"/>
    <property type="gene ID" value="AET7Gv20688300"/>
</dbReference>
<dbReference type="Proteomes" id="UP000015105">
    <property type="component" value="Chromosome 7D"/>
</dbReference>
<evidence type="ECO:0000313" key="2">
    <source>
        <dbReference type="Proteomes" id="UP000015105"/>
    </source>
</evidence>
<dbReference type="AlphaFoldDB" id="A0A453RTJ2"/>